<feature type="non-terminal residue" evidence="11">
    <location>
        <position position="1"/>
    </location>
</feature>
<comment type="subcellular location">
    <subcellularLocation>
        <location evidence="1">Membrane</location>
    </subcellularLocation>
</comment>
<evidence type="ECO:0000313" key="11">
    <source>
        <dbReference type="EMBL" id="JAP95422.1"/>
    </source>
</evidence>
<evidence type="ECO:0000256" key="5">
    <source>
        <dbReference type="ARBA" id="ARBA00022989"/>
    </source>
</evidence>
<evidence type="ECO:0000256" key="7">
    <source>
        <dbReference type="ARBA" id="ARBA00023136"/>
    </source>
</evidence>
<dbReference type="GO" id="GO:0016746">
    <property type="term" value="F:acyltransferase activity"/>
    <property type="evidence" value="ECO:0007669"/>
    <property type="project" value="UniProtKB-KW"/>
</dbReference>
<feature type="domain" description="Phospholipid/glycerol acyltransferase" evidence="10">
    <location>
        <begin position="108"/>
        <end position="224"/>
    </location>
</feature>
<reference evidence="11" key="1">
    <citation type="submission" date="2015-07" db="EMBL/GenBank/DDBJ databases">
        <title>Adaptation to a free-living lifestyle via gene acquisitions in the diplomonad Trepomonas sp. PC1.</title>
        <authorList>
            <person name="Xu F."/>
            <person name="Jerlstrom-Hultqvist J."/>
            <person name="Kolisko M."/>
            <person name="Simpson A.G.B."/>
            <person name="Roger A.J."/>
            <person name="Svard S.G."/>
            <person name="Andersson J.O."/>
        </authorList>
    </citation>
    <scope>NUCLEOTIDE SEQUENCE</scope>
    <source>
        <strain evidence="11">PC1</strain>
    </source>
</reference>
<proteinExistence type="inferred from homology"/>
<evidence type="ECO:0000256" key="1">
    <source>
        <dbReference type="ARBA" id="ARBA00004370"/>
    </source>
</evidence>
<dbReference type="PANTHER" id="PTHR23063:SF52">
    <property type="entry name" value="LYSOPHOSPHATIDYLCHOLINE ACYLTRANSFERASE"/>
    <property type="match status" value="1"/>
</dbReference>
<keyword evidence="8 11" id="KW-0012">Acyltransferase</keyword>
<dbReference type="Pfam" id="PF01553">
    <property type="entry name" value="Acyltransferase"/>
    <property type="match status" value="1"/>
</dbReference>
<keyword evidence="7 9" id="KW-0472">Membrane</keyword>
<keyword evidence="4 9" id="KW-0812">Transmembrane</keyword>
<comment type="similarity">
    <text evidence="2">Belongs to the 1-acyl-sn-glycerol-3-phosphate acyltransferase family.</text>
</comment>
<protein>
    <submittedName>
        <fullName evidence="11">Acyltransferase</fullName>
    </submittedName>
</protein>
<feature type="transmembrane region" description="Helical" evidence="9">
    <location>
        <begin position="29"/>
        <end position="54"/>
    </location>
</feature>
<evidence type="ECO:0000256" key="8">
    <source>
        <dbReference type="ARBA" id="ARBA00023315"/>
    </source>
</evidence>
<keyword evidence="3 11" id="KW-0808">Transferase</keyword>
<evidence type="ECO:0000256" key="9">
    <source>
        <dbReference type="SAM" id="Phobius"/>
    </source>
</evidence>
<keyword evidence="5 9" id="KW-1133">Transmembrane helix</keyword>
<gene>
    <name evidence="11" type="ORF">TPC1_11596</name>
</gene>
<evidence type="ECO:0000256" key="6">
    <source>
        <dbReference type="ARBA" id="ARBA00023098"/>
    </source>
</evidence>
<dbReference type="SMART" id="SM00563">
    <property type="entry name" value="PlsC"/>
    <property type="match status" value="1"/>
</dbReference>
<name>A0A146KFB9_9EUKA</name>
<dbReference type="EMBL" id="GDID01001184">
    <property type="protein sequence ID" value="JAP95422.1"/>
    <property type="molecule type" value="Transcribed_RNA"/>
</dbReference>
<dbReference type="PANTHER" id="PTHR23063">
    <property type="entry name" value="PHOSPHOLIPID ACYLTRANSFERASE"/>
    <property type="match status" value="1"/>
</dbReference>
<dbReference type="GO" id="GO:0016020">
    <property type="term" value="C:membrane"/>
    <property type="evidence" value="ECO:0007669"/>
    <property type="project" value="UniProtKB-SubCell"/>
</dbReference>
<keyword evidence="6" id="KW-0443">Lipid metabolism</keyword>
<accession>A0A146KFB9</accession>
<organism evidence="11">
    <name type="scientific">Trepomonas sp. PC1</name>
    <dbReference type="NCBI Taxonomy" id="1076344"/>
    <lineage>
        <taxon>Eukaryota</taxon>
        <taxon>Metamonada</taxon>
        <taxon>Diplomonadida</taxon>
        <taxon>Hexamitidae</taxon>
        <taxon>Hexamitinae</taxon>
        <taxon>Trepomonas</taxon>
    </lineage>
</organism>
<evidence type="ECO:0000259" key="10">
    <source>
        <dbReference type="SMART" id="SM00563"/>
    </source>
</evidence>
<feature type="transmembrane region" description="Helical" evidence="9">
    <location>
        <begin position="75"/>
        <end position="98"/>
    </location>
</feature>
<dbReference type="AlphaFoldDB" id="A0A146KFB9"/>
<evidence type="ECO:0000256" key="2">
    <source>
        <dbReference type="ARBA" id="ARBA00008655"/>
    </source>
</evidence>
<dbReference type="GO" id="GO:0006629">
    <property type="term" value="P:lipid metabolic process"/>
    <property type="evidence" value="ECO:0007669"/>
    <property type="project" value="UniProtKB-KW"/>
</dbReference>
<sequence length="348" mass="40074">YSWPSQNPTQHPFILKTTNTNGIYKLLKIPIVVLSPVIILARCILIIVSLYIFGTLAFLVNRNSHYPNKLSKIKLFLMHCISKSMGYTVLLIQGLIIVKENKPPKNAKIYVYNHTSFNDILMQCAVLTGSGVAKHQLADWWPFRQLLQLSRTILVKRDGLVAKQSMNMVNNNVYLQMKQFVASSEDPLIICPEGTVPAPGYVMRFKTSAFRLGVPVTPVSITYKTFLPLSWTTHHWLIAFFNHIANPFGIIKVKFFEQQTLQNDEDPQQFADRVGKMIADDLGYKYTFYQSQDWVYFGCGVAKDKITQEYKDDFGWMGTVDQFCKRYKIKSKNFGIHQNDVKHIRIEE</sequence>
<evidence type="ECO:0000256" key="4">
    <source>
        <dbReference type="ARBA" id="ARBA00022692"/>
    </source>
</evidence>
<evidence type="ECO:0000256" key="3">
    <source>
        <dbReference type="ARBA" id="ARBA00022679"/>
    </source>
</evidence>
<dbReference type="InterPro" id="IPR002123">
    <property type="entry name" value="Plipid/glycerol_acylTrfase"/>
</dbReference>
<dbReference type="SUPFAM" id="SSF69593">
    <property type="entry name" value="Glycerol-3-phosphate (1)-acyltransferase"/>
    <property type="match status" value="1"/>
</dbReference>